<dbReference type="Proteomes" id="UP001343724">
    <property type="component" value="Unassembled WGS sequence"/>
</dbReference>
<keyword evidence="2" id="KW-1185">Reference proteome</keyword>
<evidence type="ECO:0000313" key="1">
    <source>
        <dbReference type="EMBL" id="MEC4294685.1"/>
    </source>
</evidence>
<dbReference type="EMBL" id="JAYMFH010000005">
    <property type="protein sequence ID" value="MEC4294685.1"/>
    <property type="molecule type" value="Genomic_DNA"/>
</dbReference>
<dbReference type="RefSeq" id="WP_326437495.1">
    <property type="nucleotide sequence ID" value="NZ_JAYMFH010000005.1"/>
</dbReference>
<evidence type="ECO:0000313" key="2">
    <source>
        <dbReference type="Proteomes" id="UP001343724"/>
    </source>
</evidence>
<accession>A0ABU6IY23</accession>
<gene>
    <name evidence="1" type="ORF">VJ920_05140</name>
</gene>
<protein>
    <submittedName>
        <fullName evidence="1">Zinc dependent phospholipase C family protein</fullName>
    </submittedName>
</protein>
<comment type="caution">
    <text evidence="1">The sequence shown here is derived from an EMBL/GenBank/DDBJ whole genome shotgun (WGS) entry which is preliminary data.</text>
</comment>
<sequence length="329" mass="35726">MPAIITHDLFAKDIYGDTFTSVGGSRDEAEAFLLGNQGPDPLFFIAPDPRYRRVGKLASTLHRTRPAEFLVALKGAVRKLPARERSMGRAYVMGYVCHYLLDRAVHPLILSQVHALCDAGVEGLGAEDASEVHAVVETELDELVLTAKRGETVATYRPATAILKGRDGMLDAVGRLYAAAAREAFDLDVPPSLFKSAVRANRLAQQALYSPTGAKRAVLSAAERLVRPHAMTDAMSHRASERTYSAFANAERAPWRHPATDAESHASFWDLYDQARVAALEALAVLDADDFDLDAAHRLTVDMNFYGEPVVALVVSVEDAESAPAAERG</sequence>
<name>A0ABU6IY23_9ACTN</name>
<organism evidence="1 2">
    <name type="scientific">Adlercreutzia shanghongiae</name>
    <dbReference type="NCBI Taxonomy" id="3111773"/>
    <lineage>
        <taxon>Bacteria</taxon>
        <taxon>Bacillati</taxon>
        <taxon>Actinomycetota</taxon>
        <taxon>Coriobacteriia</taxon>
        <taxon>Eggerthellales</taxon>
        <taxon>Eggerthellaceae</taxon>
        <taxon>Adlercreutzia</taxon>
    </lineage>
</organism>
<proteinExistence type="predicted"/>
<reference evidence="1 2" key="1">
    <citation type="submission" date="2024-01" db="EMBL/GenBank/DDBJ databases">
        <title>novel species in genus Adlercreutzia.</title>
        <authorList>
            <person name="Liu X."/>
        </authorList>
    </citation>
    <scope>NUCLEOTIDE SEQUENCE [LARGE SCALE GENOMIC DNA]</scope>
    <source>
        <strain evidence="1 2">R22</strain>
    </source>
</reference>